<proteinExistence type="predicted"/>
<comment type="caution">
    <text evidence="1">The sequence shown here is derived from an EMBL/GenBank/DDBJ whole genome shotgun (WGS) entry which is preliminary data.</text>
</comment>
<protein>
    <submittedName>
        <fullName evidence="1">Uncharacterized protein</fullName>
    </submittedName>
</protein>
<evidence type="ECO:0000313" key="2">
    <source>
        <dbReference type="Proteomes" id="UP000520513"/>
    </source>
</evidence>
<reference evidence="1 2" key="1">
    <citation type="submission" date="2020-04" db="EMBL/GenBank/DDBJ databases">
        <title>Pseudomonas crami sp. nov., a novel proteolytic bacterial species isolated from cream.</title>
        <authorList>
            <person name="Hofmann K."/>
            <person name="Woller A."/>
            <person name="Huptas C."/>
            <person name="Wenning M."/>
            <person name="Scherer S."/>
            <person name="Doll E.V."/>
        </authorList>
    </citation>
    <scope>NUCLEOTIDE SEQUENCE [LARGE SCALE GENOMIC DNA]</scope>
    <source>
        <strain evidence="1 2">WS 5106</strain>
    </source>
</reference>
<dbReference type="EMBL" id="JAAXCY010000022">
    <property type="protein sequence ID" value="MBC2410771.1"/>
    <property type="molecule type" value="Genomic_DNA"/>
</dbReference>
<dbReference type="AlphaFoldDB" id="A0A7X1AU43"/>
<accession>A0A7X1AU43</accession>
<dbReference type="Proteomes" id="UP000520513">
    <property type="component" value="Unassembled WGS sequence"/>
</dbReference>
<name>A0A7X1AU43_9PSED</name>
<sequence length="135" mass="14865">MPICQSEFSLKNPRKPIKNALKQAKTLTFMSFDSPNANFDRLQPRPVADTLAMSIICNRPANSPSYPQLLGQKSAILPGSIFNRQDGSVFNQRQQSNILPSQKGLQIACMQLLLMPIDTIGADAIGSDQEMAFLL</sequence>
<gene>
    <name evidence="1" type="ORF">HF257_32590</name>
</gene>
<evidence type="ECO:0000313" key="1">
    <source>
        <dbReference type="EMBL" id="MBC2410771.1"/>
    </source>
</evidence>
<organism evidence="1 2">
    <name type="scientific">Pseudomonas cremoris</name>
    <dbReference type="NCBI Taxonomy" id="2724178"/>
    <lineage>
        <taxon>Bacteria</taxon>
        <taxon>Pseudomonadati</taxon>
        <taxon>Pseudomonadota</taxon>
        <taxon>Gammaproteobacteria</taxon>
        <taxon>Pseudomonadales</taxon>
        <taxon>Pseudomonadaceae</taxon>
        <taxon>Pseudomonas</taxon>
    </lineage>
</organism>